<evidence type="ECO:0000313" key="1">
    <source>
        <dbReference type="EMBL" id="BDI33701.1"/>
    </source>
</evidence>
<sequence length="921" mass="99886">MATSHLPFLLGDLLLKSAIIILIASVLAFCLTRASAAVRHFVWAVTFVALAYLPILAIGLPPNEFEGWPKFTAAPTVSNPPPASHGVVFIPQAPHWAATAGAQHSSVENVPAGPISPVAAIPNVPPLAHPAPGLIGAFALLAIWAAGVLLGIARFVAARRSLRSLARDARTVSDASIRAQVEAMTKASVVVLQGAEQTADLSPMTWGFKRRVILLPFGAQDWTQERLRAVLAHELAHVDRRDWIRQSMASCVAILYWPNPLVWWALRQMVHESERACDDRVIAAGIAPTDYAGELVAIVRNLRHRQVSGAVSMVRRSHIESRLRAILSATVNRAPASFQVTGVIVLVFFAVVVPLSAISKPRNNLDYIIKHINWTENTPAERDAAIRRLSAALRQSGDGNPRAALAHSLLGGWEASDGRNMEALIDYDAALRLPENGTHDLHLDAQRQRVSVLLALNRYAEAADASEQLAQMPGVTVGDVLEARRDAKTYRRQEAIKQDGGASDALKRYRAYHAAKKTDPTGALNYDDLVLLANDLSMASMNAQAAIVYADLLNRYPNAPNAANTAMQKLFAVNSVSPDAIAKIMARYPSAANDANIIANLGSAYEQSGNSQKAIPIYRHVFDLNDKNSSPNAGMSYIRLVSQTGDQVKANAAADELIRRFPESQEAKQLIEARNPPLNPSAPGTHIPTDGIVHAPGGVTIELLKVATSPHGPRWLPDGTRLPAESKGDDGFIASPNSIGYLLRVTGQADTRRSPIMMGSSSSEVIGTWASSTGNPKEEWYGETRLLTIPERTNFRFSVLSGPWSTAAVIPAPKPGAEEVEANGCVVDFAGPKTAPHGPDNKKIWALTDHLGEMERSLIVVDRSGRMTTLETSGSMWDEKTATSWFQVPKIAPSDIREIHVETRPYYKVEFRDIHLRPNPT</sequence>
<organism evidence="1 2">
    <name type="scientific">Capsulimonas corticalis</name>
    <dbReference type="NCBI Taxonomy" id="2219043"/>
    <lineage>
        <taxon>Bacteria</taxon>
        <taxon>Bacillati</taxon>
        <taxon>Armatimonadota</taxon>
        <taxon>Armatimonadia</taxon>
        <taxon>Capsulimonadales</taxon>
        <taxon>Capsulimonadaceae</taxon>
        <taxon>Capsulimonas</taxon>
    </lineage>
</organism>
<reference evidence="1 2" key="1">
    <citation type="journal article" date="2019" name="Int. J. Syst. Evol. Microbiol.">
        <title>Capsulimonas corticalis gen. nov., sp. nov., an aerobic capsulated bacterium, of a novel bacterial order, Capsulimonadales ord. nov., of the class Armatimonadia of the phylum Armatimonadetes.</title>
        <authorList>
            <person name="Li J."/>
            <person name="Kudo C."/>
            <person name="Tonouchi A."/>
        </authorList>
    </citation>
    <scope>NUCLEOTIDE SEQUENCE [LARGE SCALE GENOMIC DNA]</scope>
    <source>
        <strain evidence="1 2">AX-7</strain>
    </source>
</reference>
<dbReference type="PANTHER" id="PTHR34978:SF3">
    <property type="entry name" value="SLR0241 PROTEIN"/>
    <property type="match status" value="1"/>
</dbReference>
<dbReference type="InterPro" id="IPR019734">
    <property type="entry name" value="TPR_rpt"/>
</dbReference>
<gene>
    <name evidence="1" type="ORF">CCAX7_57520</name>
</gene>
<dbReference type="EMBL" id="AP025739">
    <property type="protein sequence ID" value="BDI33701.1"/>
    <property type="molecule type" value="Genomic_DNA"/>
</dbReference>
<dbReference type="Gene3D" id="1.25.40.10">
    <property type="entry name" value="Tetratricopeptide repeat domain"/>
    <property type="match status" value="2"/>
</dbReference>
<dbReference type="InterPro" id="IPR011990">
    <property type="entry name" value="TPR-like_helical_dom_sf"/>
</dbReference>
<dbReference type="PANTHER" id="PTHR34978">
    <property type="entry name" value="POSSIBLE SENSOR-TRANSDUCER PROTEIN BLAR"/>
    <property type="match status" value="1"/>
</dbReference>
<keyword evidence="2" id="KW-1185">Reference proteome</keyword>
<dbReference type="OrthoDB" id="129051at2"/>
<proteinExistence type="predicted"/>
<dbReference type="PROSITE" id="PS50005">
    <property type="entry name" value="TPR"/>
    <property type="match status" value="1"/>
</dbReference>
<dbReference type="Proteomes" id="UP000287394">
    <property type="component" value="Chromosome"/>
</dbReference>
<dbReference type="KEGG" id="ccot:CCAX7_57520"/>
<dbReference type="SUPFAM" id="SSF48452">
    <property type="entry name" value="TPR-like"/>
    <property type="match status" value="1"/>
</dbReference>
<dbReference type="CDD" id="cd07341">
    <property type="entry name" value="M56_BlaR1_MecR1_like"/>
    <property type="match status" value="1"/>
</dbReference>
<evidence type="ECO:0000313" key="2">
    <source>
        <dbReference type="Proteomes" id="UP000287394"/>
    </source>
</evidence>
<dbReference type="AlphaFoldDB" id="A0A402D0D5"/>
<dbReference type="RefSeq" id="WP_119322972.1">
    <property type="nucleotide sequence ID" value="NZ_AP025739.1"/>
</dbReference>
<dbReference type="InterPro" id="IPR008756">
    <property type="entry name" value="Peptidase_M56"/>
</dbReference>
<protein>
    <submittedName>
        <fullName evidence="1">Uncharacterized protein</fullName>
    </submittedName>
</protein>
<name>A0A402D0D5_9BACT</name>
<accession>A0A402D0D5</accession>
<dbReference type="InterPro" id="IPR052173">
    <property type="entry name" value="Beta-lactam_resp_regulator"/>
</dbReference>
<dbReference type="Pfam" id="PF05569">
    <property type="entry name" value="Peptidase_M56"/>
    <property type="match status" value="1"/>
</dbReference>